<protein>
    <submittedName>
        <fullName evidence="1 2">Uncharacterized protein</fullName>
    </submittedName>
</protein>
<name>A0A2K1JKW5_PHYPA</name>
<evidence type="ECO:0000313" key="3">
    <source>
        <dbReference type="Proteomes" id="UP000006727"/>
    </source>
</evidence>
<organism evidence="1">
    <name type="scientific">Physcomitrium patens</name>
    <name type="common">Spreading-leaved earth moss</name>
    <name type="synonym">Physcomitrella patens</name>
    <dbReference type="NCBI Taxonomy" id="3218"/>
    <lineage>
        <taxon>Eukaryota</taxon>
        <taxon>Viridiplantae</taxon>
        <taxon>Streptophyta</taxon>
        <taxon>Embryophyta</taxon>
        <taxon>Bryophyta</taxon>
        <taxon>Bryophytina</taxon>
        <taxon>Bryopsida</taxon>
        <taxon>Funariidae</taxon>
        <taxon>Funariales</taxon>
        <taxon>Funariaceae</taxon>
        <taxon>Physcomitrium</taxon>
    </lineage>
</organism>
<dbReference type="Proteomes" id="UP000006727">
    <property type="component" value="Chromosome 13"/>
</dbReference>
<dbReference type="Gramene" id="Pp3c13_5050V3.1">
    <property type="protein sequence ID" value="PAC:32930237.CDS.1"/>
    <property type="gene ID" value="Pp3c13_5050"/>
</dbReference>
<proteinExistence type="predicted"/>
<dbReference type="AlphaFoldDB" id="A0A2K1JKW5"/>
<evidence type="ECO:0000313" key="1">
    <source>
        <dbReference type="EMBL" id="PNR42169.1"/>
    </source>
</evidence>
<reference evidence="1 3" key="1">
    <citation type="journal article" date="2008" name="Science">
        <title>The Physcomitrella genome reveals evolutionary insights into the conquest of land by plants.</title>
        <authorList>
            <person name="Rensing S."/>
            <person name="Lang D."/>
            <person name="Zimmer A."/>
            <person name="Terry A."/>
            <person name="Salamov A."/>
            <person name="Shapiro H."/>
            <person name="Nishiyama T."/>
            <person name="Perroud P.-F."/>
            <person name="Lindquist E."/>
            <person name="Kamisugi Y."/>
            <person name="Tanahashi T."/>
            <person name="Sakakibara K."/>
            <person name="Fujita T."/>
            <person name="Oishi K."/>
            <person name="Shin-I T."/>
            <person name="Kuroki Y."/>
            <person name="Toyoda A."/>
            <person name="Suzuki Y."/>
            <person name="Hashimoto A."/>
            <person name="Yamaguchi K."/>
            <person name="Sugano A."/>
            <person name="Kohara Y."/>
            <person name="Fujiyama A."/>
            <person name="Anterola A."/>
            <person name="Aoki S."/>
            <person name="Ashton N."/>
            <person name="Barbazuk W.B."/>
            <person name="Barker E."/>
            <person name="Bennetzen J."/>
            <person name="Bezanilla M."/>
            <person name="Blankenship R."/>
            <person name="Cho S.H."/>
            <person name="Dutcher S."/>
            <person name="Estelle M."/>
            <person name="Fawcett J.A."/>
            <person name="Gundlach H."/>
            <person name="Hanada K."/>
            <person name="Heyl A."/>
            <person name="Hicks K.A."/>
            <person name="Hugh J."/>
            <person name="Lohr M."/>
            <person name="Mayer K."/>
            <person name="Melkozernov A."/>
            <person name="Murata T."/>
            <person name="Nelson D."/>
            <person name="Pils B."/>
            <person name="Prigge M."/>
            <person name="Reiss B."/>
            <person name="Renner T."/>
            <person name="Rombauts S."/>
            <person name="Rushton P."/>
            <person name="Sanderfoot A."/>
            <person name="Schween G."/>
            <person name="Shiu S.-H."/>
            <person name="Stueber K."/>
            <person name="Theodoulou F.L."/>
            <person name="Tu H."/>
            <person name="Van de Peer Y."/>
            <person name="Verrier P.J."/>
            <person name="Waters E."/>
            <person name="Wood A."/>
            <person name="Yang L."/>
            <person name="Cove D."/>
            <person name="Cuming A."/>
            <person name="Hasebe M."/>
            <person name="Lucas S."/>
            <person name="Mishler D.B."/>
            <person name="Reski R."/>
            <person name="Grigoriev I."/>
            <person name="Quatrano R.S."/>
            <person name="Boore J.L."/>
        </authorList>
    </citation>
    <scope>NUCLEOTIDE SEQUENCE [LARGE SCALE GENOMIC DNA]</scope>
    <source>
        <strain evidence="2 3">cv. Gransden 2004</strain>
    </source>
</reference>
<evidence type="ECO:0000313" key="2">
    <source>
        <dbReference type="EnsemblPlants" id="PAC:32930237.CDS.1"/>
    </source>
</evidence>
<reference evidence="2" key="3">
    <citation type="submission" date="2020-12" db="UniProtKB">
        <authorList>
            <consortium name="EnsemblPlants"/>
        </authorList>
    </citation>
    <scope>IDENTIFICATION</scope>
</reference>
<keyword evidence="3" id="KW-1185">Reference proteome</keyword>
<dbReference type="EMBL" id="ABEU02000013">
    <property type="protein sequence ID" value="PNR42169.1"/>
    <property type="molecule type" value="Genomic_DNA"/>
</dbReference>
<sequence length="119" mass="13309">MCLSSGSLRVLSAVGVLEDPPPAMRWIQLRCAVSLVFFFFENHSNYLDCVWLSLDLRVSEGRNVVGGFCFGQFFFLCFCTTLEEFGLNFRVDFLVGFCTYVQVCKLLHLGVSSISAVGL</sequence>
<dbReference type="EnsemblPlants" id="Pp3c13_5050V3.1">
    <property type="protein sequence ID" value="PAC:32930237.CDS.1"/>
    <property type="gene ID" value="Pp3c13_5050"/>
</dbReference>
<accession>A0A2K1JKW5</accession>
<gene>
    <name evidence="1" type="ORF">PHYPA_016998</name>
</gene>
<reference evidence="1 3" key="2">
    <citation type="journal article" date="2018" name="Plant J.">
        <title>The Physcomitrella patens chromosome-scale assembly reveals moss genome structure and evolution.</title>
        <authorList>
            <person name="Lang D."/>
            <person name="Ullrich K.K."/>
            <person name="Murat F."/>
            <person name="Fuchs J."/>
            <person name="Jenkins J."/>
            <person name="Haas F.B."/>
            <person name="Piednoel M."/>
            <person name="Gundlach H."/>
            <person name="Van Bel M."/>
            <person name="Meyberg R."/>
            <person name="Vives C."/>
            <person name="Morata J."/>
            <person name="Symeonidi A."/>
            <person name="Hiss M."/>
            <person name="Muchero W."/>
            <person name="Kamisugi Y."/>
            <person name="Saleh O."/>
            <person name="Blanc G."/>
            <person name="Decker E.L."/>
            <person name="van Gessel N."/>
            <person name="Grimwood J."/>
            <person name="Hayes R.D."/>
            <person name="Graham S.W."/>
            <person name="Gunter L.E."/>
            <person name="McDaniel S.F."/>
            <person name="Hoernstein S.N.W."/>
            <person name="Larsson A."/>
            <person name="Li F.W."/>
            <person name="Perroud P.F."/>
            <person name="Phillips J."/>
            <person name="Ranjan P."/>
            <person name="Rokshar D.S."/>
            <person name="Rothfels C.J."/>
            <person name="Schneider L."/>
            <person name="Shu S."/>
            <person name="Stevenson D.W."/>
            <person name="Thummler F."/>
            <person name="Tillich M."/>
            <person name="Villarreal Aguilar J.C."/>
            <person name="Widiez T."/>
            <person name="Wong G.K."/>
            <person name="Wymore A."/>
            <person name="Zhang Y."/>
            <person name="Zimmer A.D."/>
            <person name="Quatrano R.S."/>
            <person name="Mayer K.F.X."/>
            <person name="Goodstein D."/>
            <person name="Casacuberta J.M."/>
            <person name="Vandepoele K."/>
            <person name="Reski R."/>
            <person name="Cuming A.C."/>
            <person name="Tuskan G.A."/>
            <person name="Maumus F."/>
            <person name="Salse J."/>
            <person name="Schmutz J."/>
            <person name="Rensing S.A."/>
        </authorList>
    </citation>
    <scope>NUCLEOTIDE SEQUENCE [LARGE SCALE GENOMIC DNA]</scope>
    <source>
        <strain evidence="2 3">cv. Gransden 2004</strain>
    </source>
</reference>